<organism evidence="2 3">
    <name type="scientific">Luteimonas vadosa</name>
    <dbReference type="NCBI Taxonomy" id="1165507"/>
    <lineage>
        <taxon>Bacteria</taxon>
        <taxon>Pseudomonadati</taxon>
        <taxon>Pseudomonadota</taxon>
        <taxon>Gammaproteobacteria</taxon>
        <taxon>Lysobacterales</taxon>
        <taxon>Lysobacteraceae</taxon>
        <taxon>Luteimonas</taxon>
    </lineage>
</organism>
<feature type="transmembrane region" description="Helical" evidence="1">
    <location>
        <begin position="21"/>
        <end position="39"/>
    </location>
</feature>
<evidence type="ECO:0000256" key="1">
    <source>
        <dbReference type="SAM" id="Phobius"/>
    </source>
</evidence>
<feature type="transmembrane region" description="Helical" evidence="1">
    <location>
        <begin position="51"/>
        <end position="72"/>
    </location>
</feature>
<evidence type="ECO:0000313" key="3">
    <source>
        <dbReference type="Proteomes" id="UP001501323"/>
    </source>
</evidence>
<protein>
    <submittedName>
        <fullName evidence="2">Uncharacterized protein</fullName>
    </submittedName>
</protein>
<keyword evidence="1" id="KW-0472">Membrane</keyword>
<reference evidence="3" key="1">
    <citation type="journal article" date="2019" name="Int. J. Syst. Evol. Microbiol.">
        <title>The Global Catalogue of Microorganisms (GCM) 10K type strain sequencing project: providing services to taxonomists for standard genome sequencing and annotation.</title>
        <authorList>
            <consortium name="The Broad Institute Genomics Platform"/>
            <consortium name="The Broad Institute Genome Sequencing Center for Infectious Disease"/>
            <person name="Wu L."/>
            <person name="Ma J."/>
        </authorList>
    </citation>
    <scope>NUCLEOTIDE SEQUENCE [LARGE SCALE GENOMIC DNA]</scope>
    <source>
        <strain evidence="3">JCM 18392</strain>
    </source>
</reference>
<proteinExistence type="predicted"/>
<evidence type="ECO:0000313" key="2">
    <source>
        <dbReference type="EMBL" id="GAA4856738.1"/>
    </source>
</evidence>
<keyword evidence="1" id="KW-1133">Transmembrane helix</keyword>
<gene>
    <name evidence="2" type="ORF">GCM10023332_05520</name>
</gene>
<sequence>MAPFVRYWQGLSPALQRYYRAGVVPSLAFAGLAIVHEIATRQPGLGTALRTGFALAPVLALGWTFIVYLRFLGECDELERRIELGALAWAAGIALQAAMAALFLLDARLVDWPARTVAAGIGLFLLSSYALIRGWLHRRYA</sequence>
<dbReference type="Proteomes" id="UP001501323">
    <property type="component" value="Unassembled WGS sequence"/>
</dbReference>
<feature type="transmembrane region" description="Helical" evidence="1">
    <location>
        <begin position="117"/>
        <end position="136"/>
    </location>
</feature>
<keyword evidence="3" id="KW-1185">Reference proteome</keyword>
<accession>A0ABP9DQA7</accession>
<name>A0ABP9DQA7_9GAMM</name>
<feature type="transmembrane region" description="Helical" evidence="1">
    <location>
        <begin position="84"/>
        <end position="105"/>
    </location>
</feature>
<dbReference type="EMBL" id="BAABJY010000001">
    <property type="protein sequence ID" value="GAA4856738.1"/>
    <property type="molecule type" value="Genomic_DNA"/>
</dbReference>
<keyword evidence="1" id="KW-0812">Transmembrane</keyword>
<dbReference type="RefSeq" id="WP_345293961.1">
    <property type="nucleotide sequence ID" value="NZ_BAABJY010000001.1"/>
</dbReference>
<comment type="caution">
    <text evidence="2">The sequence shown here is derived from an EMBL/GenBank/DDBJ whole genome shotgun (WGS) entry which is preliminary data.</text>
</comment>